<reference evidence="2" key="1">
    <citation type="journal article" date="2019" name="Int. J. Syst. Evol. Microbiol.">
        <title>The Global Catalogue of Microorganisms (GCM) 10K type strain sequencing project: providing services to taxonomists for standard genome sequencing and annotation.</title>
        <authorList>
            <consortium name="The Broad Institute Genomics Platform"/>
            <consortium name="The Broad Institute Genome Sequencing Center for Infectious Disease"/>
            <person name="Wu L."/>
            <person name="Ma J."/>
        </authorList>
    </citation>
    <scope>NUCLEOTIDE SEQUENCE [LARGE SCALE GENOMIC DNA]</scope>
    <source>
        <strain evidence="2">DT28</strain>
    </source>
</reference>
<evidence type="ECO:0000313" key="1">
    <source>
        <dbReference type="EMBL" id="MFC4655635.1"/>
    </source>
</evidence>
<dbReference type="Pfam" id="PF02566">
    <property type="entry name" value="OsmC"/>
    <property type="match status" value="1"/>
</dbReference>
<dbReference type="Proteomes" id="UP001595962">
    <property type="component" value="Unassembled WGS sequence"/>
</dbReference>
<comment type="caution">
    <text evidence="1">The sequence shown here is derived from an EMBL/GenBank/DDBJ whole genome shotgun (WGS) entry which is preliminary data.</text>
</comment>
<dbReference type="RefSeq" id="WP_377334127.1">
    <property type="nucleotide sequence ID" value="NZ_JBHSGB010000010.1"/>
</dbReference>
<dbReference type="Gene3D" id="3.30.300.20">
    <property type="match status" value="1"/>
</dbReference>
<dbReference type="EMBL" id="JBHSGB010000010">
    <property type="protein sequence ID" value="MFC4655635.1"/>
    <property type="molecule type" value="Genomic_DNA"/>
</dbReference>
<dbReference type="SUPFAM" id="SSF82784">
    <property type="entry name" value="OsmC-like"/>
    <property type="match status" value="1"/>
</dbReference>
<dbReference type="PANTHER" id="PTHR34352:SF1">
    <property type="entry name" value="PROTEIN YHFA"/>
    <property type="match status" value="1"/>
</dbReference>
<organism evidence="1 2">
    <name type="scientific">Rheinheimera marina</name>
    <dbReference type="NCBI Taxonomy" id="1774958"/>
    <lineage>
        <taxon>Bacteria</taxon>
        <taxon>Pseudomonadati</taxon>
        <taxon>Pseudomonadota</taxon>
        <taxon>Gammaproteobacteria</taxon>
        <taxon>Chromatiales</taxon>
        <taxon>Chromatiaceae</taxon>
        <taxon>Rheinheimera</taxon>
    </lineage>
</organism>
<dbReference type="Gene3D" id="2.20.25.10">
    <property type="match status" value="1"/>
</dbReference>
<sequence>MQAKVKWTGDETFIGRSASGHNVVFDANKEDSAAPSPMEMVLMAAGTCSSVDVVSILKKARQQVTGCEVTLTGERVDTVPRVFSKIHLHFEVTGFDVSEKHVERAVNLSAEKYCSVSIMLSKAVDVTHSFSVKQADFLPQAE</sequence>
<accession>A0ABV9JMZ0</accession>
<dbReference type="InterPro" id="IPR036102">
    <property type="entry name" value="OsmC/Ohrsf"/>
</dbReference>
<gene>
    <name evidence="1" type="ORF">ACFO3I_11475</name>
</gene>
<dbReference type="NCBIfam" id="NF008009">
    <property type="entry name" value="PRK10738.1"/>
    <property type="match status" value="1"/>
</dbReference>
<dbReference type="InterPro" id="IPR015946">
    <property type="entry name" value="KH_dom-like_a/b"/>
</dbReference>
<evidence type="ECO:0000313" key="2">
    <source>
        <dbReference type="Proteomes" id="UP001595962"/>
    </source>
</evidence>
<protein>
    <submittedName>
        <fullName evidence="1">OsmC family protein</fullName>
    </submittedName>
</protein>
<proteinExistence type="predicted"/>
<dbReference type="PANTHER" id="PTHR34352">
    <property type="entry name" value="PROTEIN YHFA"/>
    <property type="match status" value="1"/>
</dbReference>
<name>A0ABV9JMZ0_9GAMM</name>
<keyword evidence="2" id="KW-1185">Reference proteome</keyword>
<dbReference type="InterPro" id="IPR003718">
    <property type="entry name" value="OsmC/Ohr_fam"/>
</dbReference>